<evidence type="ECO:0000256" key="2">
    <source>
        <dbReference type="ARBA" id="ARBA00022448"/>
    </source>
</evidence>
<keyword evidence="3" id="KW-0812">Transmembrane</keyword>
<dbReference type="PANTHER" id="PTHR48041">
    <property type="entry name" value="ABC TRANSPORTER G FAMILY MEMBER 28"/>
    <property type="match status" value="1"/>
</dbReference>
<keyword evidence="2" id="KW-0813">Transport</keyword>
<gene>
    <name evidence="6" type="ORF">AABB24_026187</name>
</gene>
<comment type="subcellular location">
    <subcellularLocation>
        <location evidence="1">Membrane</location>
        <topology evidence="1">Multi-pass membrane protein</topology>
    </subcellularLocation>
</comment>
<comment type="caution">
    <text evidence="6">The sequence shown here is derived from an EMBL/GenBank/DDBJ whole genome shotgun (WGS) entry which is preliminary data.</text>
</comment>
<evidence type="ECO:0000256" key="3">
    <source>
        <dbReference type="ARBA" id="ARBA00022692"/>
    </source>
</evidence>
<evidence type="ECO:0000256" key="4">
    <source>
        <dbReference type="ARBA" id="ARBA00022989"/>
    </source>
</evidence>
<evidence type="ECO:0000313" key="6">
    <source>
        <dbReference type="EMBL" id="KAL3342045.1"/>
    </source>
</evidence>
<dbReference type="EMBL" id="JBJKTR010000015">
    <property type="protein sequence ID" value="KAL3342045.1"/>
    <property type="molecule type" value="Genomic_DNA"/>
</dbReference>
<name>A0ABD2SDV7_9SOLN</name>
<dbReference type="GO" id="GO:0016020">
    <property type="term" value="C:membrane"/>
    <property type="evidence" value="ECO:0007669"/>
    <property type="project" value="UniProtKB-SubCell"/>
</dbReference>
<keyword evidence="4" id="KW-1133">Transmembrane helix</keyword>
<dbReference type="Proteomes" id="UP001627284">
    <property type="component" value="Unassembled WGS sequence"/>
</dbReference>
<sequence>MIEVLVEGFEIFPDLLKRHPEQQLLGIHVDKSVEFSYDFSISNKTEGGFGAVKYAELRGKVAHGWSMRYEIHFFMIQTVGRIVVALEEGLELMANHVTTSYLKIISSYVMQDDQFFPMLTVPVTFMFAAEVRLPASVSRAERKTTALSWSIKYSITDLDPSSII</sequence>
<accession>A0ABD2SDV7</accession>
<protein>
    <submittedName>
        <fullName evidence="6">Uncharacterized protein</fullName>
    </submittedName>
</protein>
<dbReference type="InterPro" id="IPR050352">
    <property type="entry name" value="ABCG_transporters"/>
</dbReference>
<evidence type="ECO:0000256" key="1">
    <source>
        <dbReference type="ARBA" id="ARBA00004141"/>
    </source>
</evidence>
<keyword evidence="5" id="KW-0472">Membrane</keyword>
<reference evidence="6 7" key="1">
    <citation type="submission" date="2024-05" db="EMBL/GenBank/DDBJ databases">
        <title>De novo assembly of an allotetraploid wild potato.</title>
        <authorList>
            <person name="Hosaka A.J."/>
        </authorList>
    </citation>
    <scope>NUCLEOTIDE SEQUENCE [LARGE SCALE GENOMIC DNA]</scope>
    <source>
        <tissue evidence="6">Young leaves</tissue>
    </source>
</reference>
<proteinExistence type="predicted"/>
<dbReference type="AlphaFoldDB" id="A0ABD2SDV7"/>
<keyword evidence="7" id="KW-1185">Reference proteome</keyword>
<organism evidence="6 7">
    <name type="scientific">Solanum stoloniferum</name>
    <dbReference type="NCBI Taxonomy" id="62892"/>
    <lineage>
        <taxon>Eukaryota</taxon>
        <taxon>Viridiplantae</taxon>
        <taxon>Streptophyta</taxon>
        <taxon>Embryophyta</taxon>
        <taxon>Tracheophyta</taxon>
        <taxon>Spermatophyta</taxon>
        <taxon>Magnoliopsida</taxon>
        <taxon>eudicotyledons</taxon>
        <taxon>Gunneridae</taxon>
        <taxon>Pentapetalae</taxon>
        <taxon>asterids</taxon>
        <taxon>lamiids</taxon>
        <taxon>Solanales</taxon>
        <taxon>Solanaceae</taxon>
        <taxon>Solanoideae</taxon>
        <taxon>Solaneae</taxon>
        <taxon>Solanum</taxon>
    </lineage>
</organism>
<dbReference type="PANTHER" id="PTHR48041:SF73">
    <property type="entry name" value="ABC TRANSPORTER G FAMILY MEMBER STR"/>
    <property type="match status" value="1"/>
</dbReference>
<evidence type="ECO:0000313" key="7">
    <source>
        <dbReference type="Proteomes" id="UP001627284"/>
    </source>
</evidence>
<evidence type="ECO:0000256" key="5">
    <source>
        <dbReference type="ARBA" id="ARBA00023136"/>
    </source>
</evidence>